<name>A0A1F7X4K2_9BACT</name>
<dbReference type="EMBL" id="MGFQ01000024">
    <property type="protein sequence ID" value="OGM09298.1"/>
    <property type="molecule type" value="Genomic_DNA"/>
</dbReference>
<proteinExistence type="predicted"/>
<gene>
    <name evidence="1" type="ORF">A2Z67_05145</name>
</gene>
<accession>A0A1F7X4K2</accession>
<reference evidence="1 2" key="1">
    <citation type="journal article" date="2016" name="Nat. Commun.">
        <title>Thousands of microbial genomes shed light on interconnected biogeochemical processes in an aquifer system.</title>
        <authorList>
            <person name="Anantharaman K."/>
            <person name="Brown C.T."/>
            <person name="Hug L.A."/>
            <person name="Sharon I."/>
            <person name="Castelle C.J."/>
            <person name="Probst A.J."/>
            <person name="Thomas B.C."/>
            <person name="Singh A."/>
            <person name="Wilkins M.J."/>
            <person name="Karaoz U."/>
            <person name="Brodie E.L."/>
            <person name="Williams K.H."/>
            <person name="Hubbard S.S."/>
            <person name="Banfield J.F."/>
        </authorList>
    </citation>
    <scope>NUCLEOTIDE SEQUENCE [LARGE SCALE GENOMIC DNA]</scope>
</reference>
<evidence type="ECO:0000313" key="1">
    <source>
        <dbReference type="EMBL" id="OGM09298.1"/>
    </source>
</evidence>
<sequence length="159" mass="18621">MVVKKKKKKKVVNKDTKTYKAKELKRLRKRCSELWSKVVRKRAGNICEIGKFLGTPCSDGYLNAHHVENYWTNKVLRYAPQNGCATCPGHHKFYRDSAHKSFIALHNYMVNNRAEDLKYLALHYKDKEDVTKEFLEEKIHEFLCELEGVGQLDAGERYI</sequence>
<dbReference type="Proteomes" id="UP000176939">
    <property type="component" value="Unassembled WGS sequence"/>
</dbReference>
<protein>
    <submittedName>
        <fullName evidence="1">Uncharacterized protein</fullName>
    </submittedName>
</protein>
<comment type="caution">
    <text evidence="1">The sequence shown here is derived from an EMBL/GenBank/DDBJ whole genome shotgun (WGS) entry which is preliminary data.</text>
</comment>
<organism evidence="1 2">
    <name type="scientific">Candidatus Woesebacteria bacterium RBG_13_36_22</name>
    <dbReference type="NCBI Taxonomy" id="1802478"/>
    <lineage>
        <taxon>Bacteria</taxon>
        <taxon>Candidatus Woeseibacteriota</taxon>
    </lineage>
</organism>
<dbReference type="AlphaFoldDB" id="A0A1F7X4K2"/>
<evidence type="ECO:0000313" key="2">
    <source>
        <dbReference type="Proteomes" id="UP000176939"/>
    </source>
</evidence>